<dbReference type="EMBL" id="AQIB01087262">
    <property type="status" value="NOT_ANNOTATED_CDS"/>
    <property type="molecule type" value="Genomic_DNA"/>
</dbReference>
<dbReference type="AlphaFoldDB" id="A0A0D9RQ68"/>
<evidence type="ECO:0000313" key="2">
    <source>
        <dbReference type="Proteomes" id="UP000029965"/>
    </source>
</evidence>
<reference evidence="1 2" key="1">
    <citation type="submission" date="2014-03" db="EMBL/GenBank/DDBJ databases">
        <authorList>
            <person name="Warren W."/>
            <person name="Wilson R.K."/>
        </authorList>
    </citation>
    <scope>NUCLEOTIDE SEQUENCE</scope>
</reference>
<dbReference type="Ensembl" id="ENSCSAT00000012730.1">
    <property type="protein sequence ID" value="ENSCSAP00000010757.1"/>
    <property type="gene ID" value="ENSCSAG00000014632.1"/>
</dbReference>
<name>A0A0D9RQ68_CHLSB</name>
<organism evidence="1 2">
    <name type="scientific">Chlorocebus sabaeus</name>
    <name type="common">Green monkey</name>
    <name type="synonym">Simia sabaea</name>
    <dbReference type="NCBI Taxonomy" id="60711"/>
    <lineage>
        <taxon>Eukaryota</taxon>
        <taxon>Metazoa</taxon>
        <taxon>Chordata</taxon>
        <taxon>Craniata</taxon>
        <taxon>Vertebrata</taxon>
        <taxon>Euteleostomi</taxon>
        <taxon>Mammalia</taxon>
        <taxon>Eutheria</taxon>
        <taxon>Euarchontoglires</taxon>
        <taxon>Primates</taxon>
        <taxon>Haplorrhini</taxon>
        <taxon>Catarrhini</taxon>
        <taxon>Cercopithecidae</taxon>
        <taxon>Cercopithecinae</taxon>
        <taxon>Chlorocebus</taxon>
    </lineage>
</organism>
<evidence type="ECO:0000313" key="1">
    <source>
        <dbReference type="Ensembl" id="ENSCSAP00000010757.1"/>
    </source>
</evidence>
<dbReference type="Proteomes" id="UP000029965">
    <property type="component" value="Chromosome 8"/>
</dbReference>
<reference evidence="1" key="2">
    <citation type="submission" date="2025-08" db="UniProtKB">
        <authorList>
            <consortium name="Ensembl"/>
        </authorList>
    </citation>
    <scope>IDENTIFICATION</scope>
</reference>
<dbReference type="eggNOG" id="ENOG502TEAB">
    <property type="taxonomic scope" value="Eukaryota"/>
</dbReference>
<protein>
    <submittedName>
        <fullName evidence="1">Uncharacterized protein</fullName>
    </submittedName>
</protein>
<proteinExistence type="predicted"/>
<reference evidence="1" key="3">
    <citation type="submission" date="2025-09" db="UniProtKB">
        <authorList>
            <consortium name="Ensembl"/>
        </authorList>
    </citation>
    <scope>IDENTIFICATION</scope>
</reference>
<accession>A0A0D9RQ68</accession>
<sequence length="61" mass="6942">TLQIELTFEISKEEKTLCQVTNPGITEGEFSSKRNSPCKLLRDSSIQGAICPWLFLSRQLR</sequence>
<keyword evidence="2" id="KW-1185">Reference proteome</keyword>
<dbReference type="Bgee" id="ENSCSAG00000014632">
    <property type="expression patterns" value="Expressed in prefrontal cortex and 4 other cell types or tissues"/>
</dbReference>